<protein>
    <submittedName>
        <fullName evidence="4">Polar amino acid transport system substrate-binding protein</fullName>
    </submittedName>
</protein>
<dbReference type="Gene3D" id="3.40.190.10">
    <property type="entry name" value="Periplasmic binding protein-like II"/>
    <property type="match status" value="2"/>
</dbReference>
<accession>A0ABR6GTT7</accession>
<keyword evidence="5" id="KW-1185">Reference proteome</keyword>
<gene>
    <name evidence="4" type="ORF">FHS28_002065</name>
</gene>
<feature type="chain" id="PRO_5047523555" evidence="2">
    <location>
        <begin position="19"/>
        <end position="263"/>
    </location>
</feature>
<reference evidence="4 5" key="1">
    <citation type="submission" date="2020-08" db="EMBL/GenBank/DDBJ databases">
        <title>Genomic Encyclopedia of Type Strains, Phase III (KMG-III): the genomes of soil and plant-associated and newly described type strains.</title>
        <authorList>
            <person name="Whitman W."/>
        </authorList>
    </citation>
    <scope>NUCLEOTIDE SEQUENCE [LARGE SCALE GENOMIC DNA]</scope>
    <source>
        <strain evidence="4 5">CECT 7247</strain>
    </source>
</reference>
<comment type="caution">
    <text evidence="4">The sequence shown here is derived from an EMBL/GenBank/DDBJ whole genome shotgun (WGS) entry which is preliminary data.</text>
</comment>
<proteinExistence type="predicted"/>
<evidence type="ECO:0000259" key="3">
    <source>
        <dbReference type="Pfam" id="PF00497"/>
    </source>
</evidence>
<dbReference type="SUPFAM" id="SSF53850">
    <property type="entry name" value="Periplasmic binding protein-like II"/>
    <property type="match status" value="1"/>
</dbReference>
<evidence type="ECO:0000256" key="2">
    <source>
        <dbReference type="SAM" id="SignalP"/>
    </source>
</evidence>
<feature type="signal peptide" evidence="2">
    <location>
        <begin position="1"/>
        <end position="18"/>
    </location>
</feature>
<keyword evidence="1 2" id="KW-0732">Signal</keyword>
<organism evidence="4 5">
    <name type="scientific">Roseateles terrae</name>
    <dbReference type="NCBI Taxonomy" id="431060"/>
    <lineage>
        <taxon>Bacteria</taxon>
        <taxon>Pseudomonadati</taxon>
        <taxon>Pseudomonadota</taxon>
        <taxon>Betaproteobacteria</taxon>
        <taxon>Burkholderiales</taxon>
        <taxon>Sphaerotilaceae</taxon>
        <taxon>Roseateles</taxon>
    </lineage>
</organism>
<dbReference type="PANTHER" id="PTHR35936">
    <property type="entry name" value="MEMBRANE-BOUND LYTIC MUREIN TRANSGLYCOSYLASE F"/>
    <property type="match status" value="1"/>
</dbReference>
<dbReference type="EMBL" id="JACHXO010000003">
    <property type="protein sequence ID" value="MBB3194669.1"/>
    <property type="molecule type" value="Genomic_DNA"/>
</dbReference>
<name>A0ABR6GTT7_9BURK</name>
<evidence type="ECO:0000313" key="4">
    <source>
        <dbReference type="EMBL" id="MBB3194669.1"/>
    </source>
</evidence>
<dbReference type="Proteomes" id="UP000574369">
    <property type="component" value="Unassembled WGS sequence"/>
</dbReference>
<dbReference type="InterPro" id="IPR001638">
    <property type="entry name" value="Solute-binding_3/MltF_N"/>
</dbReference>
<dbReference type="RefSeq" id="WP_184294523.1">
    <property type="nucleotide sequence ID" value="NZ_JACHXO010000003.1"/>
</dbReference>
<evidence type="ECO:0000256" key="1">
    <source>
        <dbReference type="ARBA" id="ARBA00022729"/>
    </source>
</evidence>
<feature type="domain" description="Solute-binding protein family 3/N-terminal" evidence="3">
    <location>
        <begin position="54"/>
        <end position="258"/>
    </location>
</feature>
<evidence type="ECO:0000313" key="5">
    <source>
        <dbReference type="Proteomes" id="UP000574369"/>
    </source>
</evidence>
<dbReference type="PANTHER" id="PTHR35936:SF25">
    <property type="entry name" value="ABC TRANSPORTER SUBSTRATE-BINDING PROTEIN"/>
    <property type="match status" value="1"/>
</dbReference>
<sequence>MPMRRRHLLQLTAGPVLAAVGDLASSQRAQRPALVAGTVFARLFEPVPGAGSATRPQGFAVDLLDALLLPAGIAPTYELFPWLRAQAMIEQGSAQILVGPYRTREREARMRFSSQAFYEDAMVFYARAGQHDLWRDDFNALRTLQIGTVHGWVYGERFEQARRHLTVTQVRDLPTALRMLHLGRLDLIAANQRNSEPVVQELGLGAGVVMCQPPFARLRGHFAFTLDAEGAEWAALVDTGMQRLRASGELARLAARWGVSLPG</sequence>
<dbReference type="Pfam" id="PF00497">
    <property type="entry name" value="SBP_bac_3"/>
    <property type="match status" value="1"/>
</dbReference>